<name>A0A1V4K9H9_PATFA</name>
<protein>
    <submittedName>
        <fullName evidence="1">Uncharacterized protein</fullName>
    </submittedName>
</protein>
<proteinExistence type="predicted"/>
<reference evidence="1 2" key="1">
    <citation type="submission" date="2016-02" db="EMBL/GenBank/DDBJ databases">
        <title>Band-tailed pigeon sequencing and assembly.</title>
        <authorList>
            <person name="Soares A.E."/>
            <person name="Novak B.J."/>
            <person name="Rice E.S."/>
            <person name="O'Connell B."/>
            <person name="Chang D."/>
            <person name="Weber S."/>
            <person name="Shapiro B."/>
        </authorList>
    </citation>
    <scope>NUCLEOTIDE SEQUENCE [LARGE SCALE GENOMIC DNA]</scope>
    <source>
        <strain evidence="1">BTP2013</strain>
        <tissue evidence="1">Blood</tissue>
    </source>
</reference>
<dbReference type="EMBL" id="LSYS01004095">
    <property type="protein sequence ID" value="OPJ81120.1"/>
    <property type="molecule type" value="Genomic_DNA"/>
</dbReference>
<keyword evidence="2" id="KW-1185">Reference proteome</keyword>
<dbReference type="AlphaFoldDB" id="A0A1V4K9H9"/>
<accession>A0A1V4K9H9</accession>
<organism evidence="1 2">
    <name type="scientific">Patagioenas fasciata monilis</name>
    <dbReference type="NCBI Taxonomy" id="372326"/>
    <lineage>
        <taxon>Eukaryota</taxon>
        <taxon>Metazoa</taxon>
        <taxon>Chordata</taxon>
        <taxon>Craniata</taxon>
        <taxon>Vertebrata</taxon>
        <taxon>Euteleostomi</taxon>
        <taxon>Archelosauria</taxon>
        <taxon>Archosauria</taxon>
        <taxon>Dinosauria</taxon>
        <taxon>Saurischia</taxon>
        <taxon>Theropoda</taxon>
        <taxon>Coelurosauria</taxon>
        <taxon>Aves</taxon>
        <taxon>Neognathae</taxon>
        <taxon>Neoaves</taxon>
        <taxon>Columbimorphae</taxon>
        <taxon>Columbiformes</taxon>
        <taxon>Columbidae</taxon>
        <taxon>Patagioenas</taxon>
    </lineage>
</organism>
<comment type="caution">
    <text evidence="1">The sequence shown here is derived from an EMBL/GenBank/DDBJ whole genome shotgun (WGS) entry which is preliminary data.</text>
</comment>
<sequence length="147" mass="15225">MPGAVVLPAGGALEARFSLRVARCPPGAVVPALRSAAGLRARPGAAGLAGAVRVAIPGTRLPLLGCRNWCSTGCNPRAAPDQPPRAEQVELGHGRQSPPAMVVLLQRLVTVNIEVHSLLQSGEGRHSWSLPALPARPPVNIIIIKAN</sequence>
<dbReference type="Proteomes" id="UP000190648">
    <property type="component" value="Unassembled WGS sequence"/>
</dbReference>
<evidence type="ECO:0000313" key="2">
    <source>
        <dbReference type="Proteomes" id="UP000190648"/>
    </source>
</evidence>
<gene>
    <name evidence="1" type="ORF">AV530_002883</name>
</gene>
<evidence type="ECO:0000313" key="1">
    <source>
        <dbReference type="EMBL" id="OPJ81120.1"/>
    </source>
</evidence>